<organism evidence="15">
    <name type="scientific">Hexamita inflata</name>
    <dbReference type="NCBI Taxonomy" id="28002"/>
    <lineage>
        <taxon>Eukaryota</taxon>
        <taxon>Metamonada</taxon>
        <taxon>Diplomonadida</taxon>
        <taxon>Hexamitidae</taxon>
        <taxon>Hexamitinae</taxon>
        <taxon>Hexamita</taxon>
    </lineage>
</organism>
<dbReference type="GO" id="GO:0046872">
    <property type="term" value="F:metal ion binding"/>
    <property type="evidence" value="ECO:0007669"/>
    <property type="project" value="UniProtKB-KW"/>
</dbReference>
<dbReference type="InterPro" id="IPR036621">
    <property type="entry name" value="Anticodon-bd_dom_sf"/>
</dbReference>
<proteinExistence type="inferred from homology"/>
<dbReference type="PRINTS" id="PR01047">
    <property type="entry name" value="TRNASYNTHTHR"/>
</dbReference>
<sequence length="685" mass="78201">MDFIAERSQKFQKLQEKYVQQQPEIKQVTITTPDGAKHEASTAQTYMEFAKALVKNSKIYSKFLAAKVDGELVDLSRNIEKDCAVQFVQFSDAEGKEVFWHSSAHVLGATLEKLYDGHLGHGPAVDNGFFYDCFIPSQKVIDVAQLEKISKEMKNFVVSTQEKNFVRLLITKEEALDLFSYSKLKMELIQDHVKEGELCSVYRCGSFVDFCRGPHVPELSVLKAFNCSASSAAYFKGDQTRESMQRVYAIAFPSETELKEYLEMIEDAKRRDHRVLGSQMELFTMHKFAPGMPLFCNNGTLIYRRLEGFVRSLLHKYHYIEVMTPNFLNTDLWKISGHLQNYSENMFFLQQKLPTDPLFGLKPMNCPAHCLIYNSQFHSKAELPIRMSEFGVCHRNELSGALSGLTRVCKFEQDDAHIFCTVEQIFQEITSIMSFLKDAYKPFGLKFSFALSLRPEHRIGSDQLWDEAENSLRSVLVNSGFAFIENPGDGAFYGPKIDVKLTDALNRQHQCGTVQLDFNLPSADRFNLTYADFKDGKQVQEHPVMIHRAILGSIERFMAVIIEHTAGKFPFWISPRQAVVIPVRAEFNQYASQVSEMIYQAGYEVKPDLTDEKMSKKIAQAFAEKYNFVLVVGQKESETMSVTVQGRSMALVDKVTDKPEKYSKSMQVEELIKLFGQLRDTQEAV</sequence>
<keyword evidence="5" id="KW-0479">Metal-binding</keyword>
<evidence type="ECO:0000256" key="8">
    <source>
        <dbReference type="ARBA" id="ARBA00022840"/>
    </source>
</evidence>
<evidence type="ECO:0000256" key="7">
    <source>
        <dbReference type="ARBA" id="ARBA00022833"/>
    </source>
</evidence>
<evidence type="ECO:0000256" key="11">
    <source>
        <dbReference type="ARBA" id="ARBA00031900"/>
    </source>
</evidence>
<dbReference type="InterPro" id="IPR004154">
    <property type="entry name" value="Anticodon-bd"/>
</dbReference>
<evidence type="ECO:0000256" key="4">
    <source>
        <dbReference type="ARBA" id="ARBA00022598"/>
    </source>
</evidence>
<dbReference type="EMBL" id="CATOUU010000788">
    <property type="protein sequence ID" value="CAI9948366.1"/>
    <property type="molecule type" value="Genomic_DNA"/>
</dbReference>
<dbReference type="PROSITE" id="PS50862">
    <property type="entry name" value="AA_TRNA_LIGASE_II"/>
    <property type="match status" value="1"/>
</dbReference>
<dbReference type="InterPro" id="IPR006195">
    <property type="entry name" value="aa-tRNA-synth_II"/>
</dbReference>
<evidence type="ECO:0000313" key="15">
    <source>
        <dbReference type="EMBL" id="CAI9948366.1"/>
    </source>
</evidence>
<dbReference type="InterPro" id="IPR018163">
    <property type="entry name" value="Thr/Ala-tRNA-synth_IIc_edit"/>
</dbReference>
<dbReference type="InterPro" id="IPR033728">
    <property type="entry name" value="ThrRS_core"/>
</dbReference>
<comment type="similarity">
    <text evidence="2">Belongs to the class-II aminoacyl-tRNA synthetase family.</text>
</comment>
<dbReference type="InterPro" id="IPR002314">
    <property type="entry name" value="aa-tRNA-synt_IIb"/>
</dbReference>
<dbReference type="CDD" id="cd00771">
    <property type="entry name" value="ThrRS_core"/>
    <property type="match status" value="1"/>
</dbReference>
<dbReference type="NCBIfam" id="TIGR00418">
    <property type="entry name" value="thrS"/>
    <property type="match status" value="1"/>
</dbReference>
<keyword evidence="4" id="KW-0436">Ligase</keyword>
<evidence type="ECO:0000256" key="12">
    <source>
        <dbReference type="ARBA" id="ARBA00049515"/>
    </source>
</evidence>
<evidence type="ECO:0000256" key="6">
    <source>
        <dbReference type="ARBA" id="ARBA00022741"/>
    </source>
</evidence>
<dbReference type="GO" id="GO:0005524">
    <property type="term" value="F:ATP binding"/>
    <property type="evidence" value="ECO:0007669"/>
    <property type="project" value="UniProtKB-KW"/>
</dbReference>
<dbReference type="InterPro" id="IPR045864">
    <property type="entry name" value="aa-tRNA-synth_II/BPL/LPL"/>
</dbReference>
<accession>A0AA86Q0M3</accession>
<dbReference type="InterPro" id="IPR012947">
    <property type="entry name" value="tRNA_SAD"/>
</dbReference>
<reference evidence="15" key="1">
    <citation type="submission" date="2023-06" db="EMBL/GenBank/DDBJ databases">
        <authorList>
            <person name="Kurt Z."/>
        </authorList>
    </citation>
    <scope>NUCLEOTIDE SEQUENCE</scope>
</reference>
<keyword evidence="8" id="KW-0067">ATP-binding</keyword>
<dbReference type="PANTHER" id="PTHR11451:SF46">
    <property type="entry name" value="THREONINE--TRNA LIGASE"/>
    <property type="match status" value="1"/>
</dbReference>
<dbReference type="GO" id="GO:0006435">
    <property type="term" value="P:threonyl-tRNA aminoacylation"/>
    <property type="evidence" value="ECO:0007669"/>
    <property type="project" value="InterPro"/>
</dbReference>
<keyword evidence="10" id="KW-0030">Aminoacyl-tRNA synthetase</keyword>
<evidence type="ECO:0000256" key="10">
    <source>
        <dbReference type="ARBA" id="ARBA00023146"/>
    </source>
</evidence>
<dbReference type="GO" id="GO:0004829">
    <property type="term" value="F:threonine-tRNA ligase activity"/>
    <property type="evidence" value="ECO:0007669"/>
    <property type="project" value="UniProtKB-EC"/>
</dbReference>
<gene>
    <name evidence="16" type="ORF">HINF_LOCUS35620</name>
    <name evidence="15" type="ORF">HINF_LOCUS36011</name>
</gene>
<dbReference type="SUPFAM" id="SSF52954">
    <property type="entry name" value="Class II aaRS ABD-related"/>
    <property type="match status" value="1"/>
</dbReference>
<dbReference type="HAMAP" id="MF_00184">
    <property type="entry name" value="Thr_tRNA_synth"/>
    <property type="match status" value="1"/>
</dbReference>
<evidence type="ECO:0000313" key="17">
    <source>
        <dbReference type="Proteomes" id="UP001642409"/>
    </source>
</evidence>
<dbReference type="PANTHER" id="PTHR11451">
    <property type="entry name" value="THREONINE-TRNA LIGASE"/>
    <property type="match status" value="1"/>
</dbReference>
<dbReference type="Gene3D" id="3.40.50.800">
    <property type="entry name" value="Anticodon-binding domain"/>
    <property type="match status" value="1"/>
</dbReference>
<evidence type="ECO:0000256" key="3">
    <source>
        <dbReference type="ARBA" id="ARBA00013163"/>
    </source>
</evidence>
<comment type="caution">
    <text evidence="15">The sequence shown here is derived from an EMBL/GenBank/DDBJ whole genome shotgun (WGS) entry which is preliminary data.</text>
</comment>
<dbReference type="FunFam" id="3.30.930.10:FF:000002">
    <property type="entry name" value="Threonine--tRNA ligase"/>
    <property type="match status" value="1"/>
</dbReference>
<dbReference type="AlphaFoldDB" id="A0AA86Q0M3"/>
<dbReference type="Gene3D" id="3.10.20.30">
    <property type="match status" value="1"/>
</dbReference>
<dbReference type="InterPro" id="IPR004095">
    <property type="entry name" value="TGS"/>
</dbReference>
<dbReference type="EC" id="6.1.1.3" evidence="3"/>
<dbReference type="Proteomes" id="UP001642409">
    <property type="component" value="Unassembled WGS sequence"/>
</dbReference>
<dbReference type="SUPFAM" id="SSF55681">
    <property type="entry name" value="Class II aaRS and biotin synthetases"/>
    <property type="match status" value="1"/>
</dbReference>
<evidence type="ECO:0000259" key="14">
    <source>
        <dbReference type="PROSITE" id="PS51880"/>
    </source>
</evidence>
<dbReference type="Gene3D" id="3.30.930.10">
    <property type="entry name" value="Bira Bifunctional Protein, Domain 2"/>
    <property type="match status" value="1"/>
</dbReference>
<evidence type="ECO:0000259" key="13">
    <source>
        <dbReference type="PROSITE" id="PS50862"/>
    </source>
</evidence>
<comment type="subcellular location">
    <subcellularLocation>
        <location evidence="1">Cytoplasm</location>
    </subcellularLocation>
</comment>
<evidence type="ECO:0000256" key="2">
    <source>
        <dbReference type="ARBA" id="ARBA00008226"/>
    </source>
</evidence>
<dbReference type="Pfam" id="PF00587">
    <property type="entry name" value="tRNA-synt_2b"/>
    <property type="match status" value="1"/>
</dbReference>
<keyword evidence="6" id="KW-0547">Nucleotide-binding</keyword>
<evidence type="ECO:0000256" key="1">
    <source>
        <dbReference type="ARBA" id="ARBA00004496"/>
    </source>
</evidence>
<keyword evidence="9" id="KW-0648">Protein biosynthesis</keyword>
<protein>
    <recommendedName>
        <fullName evidence="3">threonine--tRNA ligase</fullName>
        <ecNumber evidence="3">6.1.1.3</ecNumber>
    </recommendedName>
    <alternativeName>
        <fullName evidence="11">Threonyl-tRNA synthetase</fullName>
    </alternativeName>
</protein>
<comment type="catalytic activity">
    <reaction evidence="12">
        <text>tRNA(Thr) + L-threonine + ATP = L-threonyl-tRNA(Thr) + AMP + diphosphate + H(+)</text>
        <dbReference type="Rhea" id="RHEA:24624"/>
        <dbReference type="Rhea" id="RHEA-COMP:9670"/>
        <dbReference type="Rhea" id="RHEA-COMP:9704"/>
        <dbReference type="ChEBI" id="CHEBI:15378"/>
        <dbReference type="ChEBI" id="CHEBI:30616"/>
        <dbReference type="ChEBI" id="CHEBI:33019"/>
        <dbReference type="ChEBI" id="CHEBI:57926"/>
        <dbReference type="ChEBI" id="CHEBI:78442"/>
        <dbReference type="ChEBI" id="CHEBI:78534"/>
        <dbReference type="ChEBI" id="CHEBI:456215"/>
        <dbReference type="EC" id="6.1.1.3"/>
    </reaction>
</comment>
<dbReference type="SUPFAM" id="SSF81271">
    <property type="entry name" value="TGS-like"/>
    <property type="match status" value="1"/>
</dbReference>
<dbReference type="PROSITE" id="PS51880">
    <property type="entry name" value="TGS"/>
    <property type="match status" value="1"/>
</dbReference>
<keyword evidence="7" id="KW-0862">Zinc</keyword>
<dbReference type="Pfam" id="PF03129">
    <property type="entry name" value="HGTP_anticodon"/>
    <property type="match status" value="1"/>
</dbReference>
<dbReference type="SUPFAM" id="SSF55186">
    <property type="entry name" value="ThrRS/AlaRS common domain"/>
    <property type="match status" value="1"/>
</dbReference>
<dbReference type="InterPro" id="IPR012675">
    <property type="entry name" value="Beta-grasp_dom_sf"/>
</dbReference>
<dbReference type="SMART" id="SM00863">
    <property type="entry name" value="tRNA_SAD"/>
    <property type="match status" value="1"/>
</dbReference>
<reference evidence="16 17" key="2">
    <citation type="submission" date="2024-07" db="EMBL/GenBank/DDBJ databases">
        <authorList>
            <person name="Akdeniz Z."/>
        </authorList>
    </citation>
    <scope>NUCLEOTIDE SEQUENCE [LARGE SCALE GENOMIC DNA]</scope>
</reference>
<dbReference type="GO" id="GO:0005739">
    <property type="term" value="C:mitochondrion"/>
    <property type="evidence" value="ECO:0007669"/>
    <property type="project" value="TreeGrafter"/>
</dbReference>
<keyword evidence="17" id="KW-1185">Reference proteome</keyword>
<evidence type="ECO:0000256" key="5">
    <source>
        <dbReference type="ARBA" id="ARBA00022723"/>
    </source>
</evidence>
<dbReference type="Pfam" id="PF07973">
    <property type="entry name" value="tRNA_SAD"/>
    <property type="match status" value="1"/>
</dbReference>
<dbReference type="FunFam" id="3.30.980.10:FF:000005">
    <property type="entry name" value="Threonyl-tRNA synthetase, mitochondrial"/>
    <property type="match status" value="1"/>
</dbReference>
<evidence type="ECO:0000313" key="16">
    <source>
        <dbReference type="EMBL" id="CAL6034791.1"/>
    </source>
</evidence>
<dbReference type="InterPro" id="IPR002320">
    <property type="entry name" value="Thr-tRNA-ligase_IIa"/>
</dbReference>
<dbReference type="Gene3D" id="3.30.980.10">
    <property type="entry name" value="Threonyl-trna Synthetase, Chain A, domain 2"/>
    <property type="match status" value="1"/>
</dbReference>
<dbReference type="Pfam" id="PF02824">
    <property type="entry name" value="TGS"/>
    <property type="match status" value="1"/>
</dbReference>
<evidence type="ECO:0000256" key="9">
    <source>
        <dbReference type="ARBA" id="ARBA00022917"/>
    </source>
</evidence>
<name>A0AA86Q0M3_9EUKA</name>
<dbReference type="CDD" id="cd01667">
    <property type="entry name" value="TGS_ThrRS"/>
    <property type="match status" value="1"/>
</dbReference>
<feature type="domain" description="TGS" evidence="14">
    <location>
        <begin position="26"/>
        <end position="89"/>
    </location>
</feature>
<dbReference type="InterPro" id="IPR012676">
    <property type="entry name" value="TGS-like"/>
</dbReference>
<feature type="domain" description="Aminoacyl-transfer RNA synthetases class-II family profile" evidence="13">
    <location>
        <begin position="299"/>
        <end position="570"/>
    </location>
</feature>
<dbReference type="EMBL" id="CAXDID020000129">
    <property type="protein sequence ID" value="CAL6034791.1"/>
    <property type="molecule type" value="Genomic_DNA"/>
</dbReference>